<accession>A0A074W982</accession>
<dbReference type="RefSeq" id="XP_013422338.1">
    <property type="nucleotide sequence ID" value="XM_013566884.1"/>
</dbReference>
<organism evidence="1 2">
    <name type="scientific">Aureobasidium namibiae CBS 147.97</name>
    <dbReference type="NCBI Taxonomy" id="1043004"/>
    <lineage>
        <taxon>Eukaryota</taxon>
        <taxon>Fungi</taxon>
        <taxon>Dikarya</taxon>
        <taxon>Ascomycota</taxon>
        <taxon>Pezizomycotina</taxon>
        <taxon>Dothideomycetes</taxon>
        <taxon>Dothideomycetidae</taxon>
        <taxon>Dothideales</taxon>
        <taxon>Saccotheciaceae</taxon>
        <taxon>Aureobasidium</taxon>
    </lineage>
</organism>
<dbReference type="EMBL" id="KL584737">
    <property type="protein sequence ID" value="KEQ68149.1"/>
    <property type="molecule type" value="Genomic_DNA"/>
</dbReference>
<gene>
    <name evidence="1" type="ORF">M436DRAFT_68402</name>
</gene>
<keyword evidence="2" id="KW-1185">Reference proteome</keyword>
<dbReference type="GeneID" id="25414422"/>
<dbReference type="Proteomes" id="UP000027730">
    <property type="component" value="Unassembled WGS sequence"/>
</dbReference>
<dbReference type="AlphaFoldDB" id="A0A074W982"/>
<name>A0A074W982_9PEZI</name>
<sequence>MLEACDDDEGYLEENIAEGLDDDVDILELEKGAGNRVLDVARLDDILLDEMKRNELRLLLINELGEMLVKEDLLVEVWVEGDLLEVLVGIALVDDTALVEETLVEMGWLPDILVTLKKLFEDAFVVIASLDVDVVEPFDDERVIDLEEDFEVGLFVEMDVLVVLDVLVDDLEDSVTHLQAFLTAGTFTLGIGESSRSLHPNVSAYKDPKKMQNDDGF</sequence>
<reference evidence="1 2" key="1">
    <citation type="journal article" date="2014" name="BMC Genomics">
        <title>Genome sequencing of four Aureobasidium pullulans varieties: biotechnological potential, stress tolerance, and description of new species.</title>
        <authorList>
            <person name="Gostin Ar C."/>
            <person name="Ohm R.A."/>
            <person name="Kogej T."/>
            <person name="Sonjak S."/>
            <person name="Turk M."/>
            <person name="Zajc J."/>
            <person name="Zalar P."/>
            <person name="Grube M."/>
            <person name="Sun H."/>
            <person name="Han J."/>
            <person name="Sharma A."/>
            <person name="Chiniquy J."/>
            <person name="Ngan C.Y."/>
            <person name="Lipzen A."/>
            <person name="Barry K."/>
            <person name="Grigoriev I.V."/>
            <person name="Gunde-Cimerman N."/>
        </authorList>
    </citation>
    <scope>NUCLEOTIDE SEQUENCE [LARGE SCALE GENOMIC DNA]</scope>
    <source>
        <strain evidence="1 2">CBS 147.97</strain>
    </source>
</reference>
<evidence type="ECO:0000313" key="2">
    <source>
        <dbReference type="Proteomes" id="UP000027730"/>
    </source>
</evidence>
<evidence type="ECO:0000313" key="1">
    <source>
        <dbReference type="EMBL" id="KEQ68149.1"/>
    </source>
</evidence>
<proteinExistence type="predicted"/>
<protein>
    <submittedName>
        <fullName evidence="1">Uncharacterized protein</fullName>
    </submittedName>
</protein>
<dbReference type="HOGENOM" id="CLU_1272057_0_0_1"/>